<keyword evidence="1" id="KW-1133">Transmembrane helix</keyword>
<dbReference type="InterPro" id="IPR007462">
    <property type="entry name" value="COV1-like"/>
</dbReference>
<keyword evidence="1" id="KW-0472">Membrane</keyword>
<sequence>MLELSLLKLTDEYVVIKNFKRRIRNVFLAGLLITLPITLTVFILIFLFKSLDTLSPVFTHWLILLGAPIPEGYRIPFLGVVMTFIIVFLVGAVTTNIFGKKILNLWEGIVEKIPFVRRIYKGTKQVVSSFATMDTKSFTKVVLIEFPRRGAHAIAFVTGETKGELRRLTGDNHMKVFIPTTPNPTSGFIVFADPSEYIELNMTIEEGIKYVISGGIVSPEQAEKIIADSSV</sequence>
<feature type="transmembrane region" description="Helical" evidence="1">
    <location>
        <begin position="75"/>
        <end position="98"/>
    </location>
</feature>
<dbReference type="PANTHER" id="PTHR31876">
    <property type="entry name" value="COV-LIKE PROTEIN 1"/>
    <property type="match status" value="1"/>
</dbReference>
<organism evidence="2">
    <name type="scientific">marine metagenome</name>
    <dbReference type="NCBI Taxonomy" id="408172"/>
    <lineage>
        <taxon>unclassified sequences</taxon>
        <taxon>metagenomes</taxon>
        <taxon>ecological metagenomes</taxon>
    </lineage>
</organism>
<dbReference type="PANTHER" id="PTHR31876:SF26">
    <property type="entry name" value="PROTEIN LIKE COV 2"/>
    <property type="match status" value="1"/>
</dbReference>
<keyword evidence="1" id="KW-0812">Transmembrane</keyword>
<proteinExistence type="predicted"/>
<dbReference type="Pfam" id="PF04367">
    <property type="entry name" value="DUF502"/>
    <property type="match status" value="1"/>
</dbReference>
<dbReference type="AlphaFoldDB" id="A0A382ISQ8"/>
<gene>
    <name evidence="2" type="ORF">METZ01_LOCUS254525</name>
</gene>
<evidence type="ECO:0000256" key="1">
    <source>
        <dbReference type="SAM" id="Phobius"/>
    </source>
</evidence>
<evidence type="ECO:0000313" key="2">
    <source>
        <dbReference type="EMBL" id="SVC01671.1"/>
    </source>
</evidence>
<name>A0A382ISQ8_9ZZZZ</name>
<dbReference type="EMBL" id="UINC01068794">
    <property type="protein sequence ID" value="SVC01671.1"/>
    <property type="molecule type" value="Genomic_DNA"/>
</dbReference>
<feature type="transmembrane region" description="Helical" evidence="1">
    <location>
        <begin position="26"/>
        <end position="48"/>
    </location>
</feature>
<reference evidence="2" key="1">
    <citation type="submission" date="2018-05" db="EMBL/GenBank/DDBJ databases">
        <authorList>
            <person name="Lanie J.A."/>
            <person name="Ng W.-L."/>
            <person name="Kazmierczak K.M."/>
            <person name="Andrzejewski T.M."/>
            <person name="Davidsen T.M."/>
            <person name="Wayne K.J."/>
            <person name="Tettelin H."/>
            <person name="Glass J.I."/>
            <person name="Rusch D."/>
            <person name="Podicherti R."/>
            <person name="Tsui H.-C.T."/>
            <person name="Winkler M.E."/>
        </authorList>
    </citation>
    <scope>NUCLEOTIDE SEQUENCE</scope>
</reference>
<accession>A0A382ISQ8</accession>
<protein>
    <recommendedName>
        <fullName evidence="3">DUF502 domain-containing protein</fullName>
    </recommendedName>
</protein>
<evidence type="ECO:0008006" key="3">
    <source>
        <dbReference type="Google" id="ProtNLM"/>
    </source>
</evidence>